<proteinExistence type="predicted"/>
<gene>
    <name evidence="1" type="ORF">METZ01_LOCUS120754</name>
</gene>
<sequence>MNTKKILAIVVILLMGSQFAFANYAFYKKVSSTCKYYRVSVDQKKMALTKNADGSYQFSIEMQSLRNNFEMVMLVGFISVGQAINHQESFAKKKPGYTAIVPGNTSVTVTIPVSRQNTIITAQASAEHVRQLTDGKIDTAGFMRLIKDSIQTL</sequence>
<protein>
    <submittedName>
        <fullName evidence="1">Uncharacterized protein</fullName>
    </submittedName>
</protein>
<name>A0A381XTB2_9ZZZZ</name>
<organism evidence="1">
    <name type="scientific">marine metagenome</name>
    <dbReference type="NCBI Taxonomy" id="408172"/>
    <lineage>
        <taxon>unclassified sequences</taxon>
        <taxon>metagenomes</taxon>
        <taxon>ecological metagenomes</taxon>
    </lineage>
</organism>
<dbReference type="EMBL" id="UINC01016281">
    <property type="protein sequence ID" value="SVA67900.1"/>
    <property type="molecule type" value="Genomic_DNA"/>
</dbReference>
<dbReference type="AlphaFoldDB" id="A0A381XTB2"/>
<reference evidence="1" key="1">
    <citation type="submission" date="2018-05" db="EMBL/GenBank/DDBJ databases">
        <authorList>
            <person name="Lanie J.A."/>
            <person name="Ng W.-L."/>
            <person name="Kazmierczak K.M."/>
            <person name="Andrzejewski T.M."/>
            <person name="Davidsen T.M."/>
            <person name="Wayne K.J."/>
            <person name="Tettelin H."/>
            <person name="Glass J.I."/>
            <person name="Rusch D."/>
            <person name="Podicherti R."/>
            <person name="Tsui H.-C.T."/>
            <person name="Winkler M.E."/>
        </authorList>
    </citation>
    <scope>NUCLEOTIDE SEQUENCE</scope>
</reference>
<accession>A0A381XTB2</accession>
<evidence type="ECO:0000313" key="1">
    <source>
        <dbReference type="EMBL" id="SVA67900.1"/>
    </source>
</evidence>